<dbReference type="PANTHER" id="PTHR35089:SF1">
    <property type="entry name" value="CHAPERONE PROTEIN SKP"/>
    <property type="match status" value="1"/>
</dbReference>
<dbReference type="SUPFAM" id="SSF111384">
    <property type="entry name" value="OmpH-like"/>
    <property type="match status" value="1"/>
</dbReference>
<comment type="similarity">
    <text evidence="1">Belongs to the Skp family.</text>
</comment>
<dbReference type="EMBL" id="UOGD01000378">
    <property type="protein sequence ID" value="VAX27325.1"/>
    <property type="molecule type" value="Genomic_DNA"/>
</dbReference>
<dbReference type="GO" id="GO:0050821">
    <property type="term" value="P:protein stabilization"/>
    <property type="evidence" value="ECO:0007669"/>
    <property type="project" value="TreeGrafter"/>
</dbReference>
<dbReference type="GO" id="GO:0005829">
    <property type="term" value="C:cytosol"/>
    <property type="evidence" value="ECO:0007669"/>
    <property type="project" value="TreeGrafter"/>
</dbReference>
<protein>
    <recommendedName>
        <fullName evidence="4">Outer membrane protein H</fullName>
    </recommendedName>
</protein>
<dbReference type="InterPro" id="IPR024930">
    <property type="entry name" value="Skp_dom_sf"/>
</dbReference>
<dbReference type="InterPro" id="IPR005632">
    <property type="entry name" value="Chaperone_Skp"/>
</dbReference>
<dbReference type="PANTHER" id="PTHR35089">
    <property type="entry name" value="CHAPERONE PROTEIN SKP"/>
    <property type="match status" value="1"/>
</dbReference>
<evidence type="ECO:0000256" key="2">
    <source>
        <dbReference type="ARBA" id="ARBA00022729"/>
    </source>
</evidence>
<dbReference type="Gene3D" id="3.30.910.20">
    <property type="entry name" value="Skp domain"/>
    <property type="match status" value="1"/>
</dbReference>
<evidence type="ECO:0000256" key="1">
    <source>
        <dbReference type="ARBA" id="ARBA00009091"/>
    </source>
</evidence>
<evidence type="ECO:0000313" key="3">
    <source>
        <dbReference type="EMBL" id="VAX27325.1"/>
    </source>
</evidence>
<keyword evidence="2" id="KW-0732">Signal</keyword>
<evidence type="ECO:0008006" key="4">
    <source>
        <dbReference type="Google" id="ProtNLM"/>
    </source>
</evidence>
<accession>A0A3B1D6G3</accession>
<dbReference type="AlphaFoldDB" id="A0A3B1D6G3"/>
<reference evidence="3" key="1">
    <citation type="submission" date="2018-06" db="EMBL/GenBank/DDBJ databases">
        <authorList>
            <person name="Zhirakovskaya E."/>
        </authorList>
    </citation>
    <scope>NUCLEOTIDE SEQUENCE</scope>
</reference>
<dbReference type="Pfam" id="PF03938">
    <property type="entry name" value="OmpH"/>
    <property type="match status" value="1"/>
</dbReference>
<proteinExistence type="inferred from homology"/>
<name>A0A3B1D6G3_9ZZZZ</name>
<dbReference type="GO" id="GO:0051082">
    <property type="term" value="F:unfolded protein binding"/>
    <property type="evidence" value="ECO:0007669"/>
    <property type="project" value="InterPro"/>
</dbReference>
<dbReference type="SMART" id="SM00935">
    <property type="entry name" value="OmpH"/>
    <property type="match status" value="1"/>
</dbReference>
<organism evidence="3">
    <name type="scientific">hydrothermal vent metagenome</name>
    <dbReference type="NCBI Taxonomy" id="652676"/>
    <lineage>
        <taxon>unclassified sequences</taxon>
        <taxon>metagenomes</taxon>
        <taxon>ecological metagenomes</taxon>
    </lineage>
</organism>
<sequence length="167" mass="19434">MKKLVIIFFLFLGLSLNAQTQKIGYVDSQVLYQNYAPAIKAQQDLQVLQQNWSRQKDSLAVLFQEKVNSYQNQKALMTPQKQQETEQQLLMEQNSILQREQQVIQRGQSMMQPIRNAVSKAIEQVAKQEKMNFILDKGVEGVVNILHYADPEYDITYKVLDKLKKNK</sequence>
<gene>
    <name evidence="3" type="ORF">MNBD_IGNAVI01-1175</name>
</gene>